<evidence type="ECO:0000313" key="4">
    <source>
        <dbReference type="Proteomes" id="UP000621560"/>
    </source>
</evidence>
<keyword evidence="4" id="KW-1185">Reference proteome</keyword>
<evidence type="ECO:0000313" key="3">
    <source>
        <dbReference type="EMBL" id="MBD2847728.1"/>
    </source>
</evidence>
<sequence>MRFTKRTASAALTVLLVVVAGAVLWRCSTDAAAPPLSIRDAQEAVRDAYAGEISGAVLQGDAYRIELETERGRYGFTVDARDGAILSIRRLEAYDPPDTPSPGGADKGDDPDVSPDLELSEQEAAALALAAVPGEVQDIDEEEGEGGRYFLVEIDAADGREAIVQVHAISGEVRSIAWDDDDDEDEDEEED</sequence>
<feature type="region of interest" description="Disordered" evidence="1">
    <location>
        <begin position="91"/>
        <end position="116"/>
    </location>
</feature>
<dbReference type="EMBL" id="JACXIZ010000044">
    <property type="protein sequence ID" value="MBD2847728.1"/>
    <property type="molecule type" value="Genomic_DNA"/>
</dbReference>
<organism evidence="3 4">
    <name type="scientific">Paenibacillus sabuli</name>
    <dbReference type="NCBI Taxonomy" id="2772509"/>
    <lineage>
        <taxon>Bacteria</taxon>
        <taxon>Bacillati</taxon>
        <taxon>Bacillota</taxon>
        <taxon>Bacilli</taxon>
        <taxon>Bacillales</taxon>
        <taxon>Paenibacillaceae</taxon>
        <taxon>Paenibacillus</taxon>
    </lineage>
</organism>
<dbReference type="Proteomes" id="UP000621560">
    <property type="component" value="Unassembled WGS sequence"/>
</dbReference>
<dbReference type="AlphaFoldDB" id="A0A927GTL9"/>
<dbReference type="Pfam" id="PF03413">
    <property type="entry name" value="PepSY"/>
    <property type="match status" value="2"/>
</dbReference>
<dbReference type="Gene3D" id="3.10.450.40">
    <property type="match status" value="1"/>
</dbReference>
<feature type="domain" description="PepSY" evidence="2">
    <location>
        <begin position="36"/>
        <end position="88"/>
    </location>
</feature>
<dbReference type="InterPro" id="IPR025711">
    <property type="entry name" value="PepSY"/>
</dbReference>
<proteinExistence type="predicted"/>
<name>A0A927GTL9_9BACL</name>
<evidence type="ECO:0000259" key="2">
    <source>
        <dbReference type="Pfam" id="PF03413"/>
    </source>
</evidence>
<protein>
    <submittedName>
        <fullName evidence="3">PepSY domain-containing protein</fullName>
    </submittedName>
</protein>
<gene>
    <name evidence="3" type="ORF">IDH44_21255</name>
</gene>
<dbReference type="RefSeq" id="WP_190920832.1">
    <property type="nucleotide sequence ID" value="NZ_JACXIZ010000044.1"/>
</dbReference>
<accession>A0A927GTL9</accession>
<evidence type="ECO:0000256" key="1">
    <source>
        <dbReference type="SAM" id="MobiDB-lite"/>
    </source>
</evidence>
<reference evidence="3" key="1">
    <citation type="submission" date="2020-09" db="EMBL/GenBank/DDBJ databases">
        <title>A novel bacterium of genus Paenibacillus, isolated from South China Sea.</title>
        <authorList>
            <person name="Huang H."/>
            <person name="Mo K."/>
            <person name="Hu Y."/>
        </authorList>
    </citation>
    <scope>NUCLEOTIDE SEQUENCE</scope>
    <source>
        <strain evidence="3">IB182496</strain>
    </source>
</reference>
<feature type="domain" description="PepSY" evidence="2">
    <location>
        <begin position="119"/>
        <end position="175"/>
    </location>
</feature>
<comment type="caution">
    <text evidence="3">The sequence shown here is derived from an EMBL/GenBank/DDBJ whole genome shotgun (WGS) entry which is preliminary data.</text>
</comment>